<protein>
    <recommendedName>
        <fullName evidence="13">Vesicle-associated membrane protein 7</fullName>
    </recommendedName>
    <alternativeName>
        <fullName evidence="14">Synaptobrevin-like protein 1</fullName>
    </alternativeName>
</protein>
<dbReference type="SUPFAM" id="SSF58038">
    <property type="entry name" value="SNARE fusion complex"/>
    <property type="match status" value="1"/>
</dbReference>
<comment type="subcellular location">
    <subcellularLocation>
        <location evidence="12">Cytoplasmic vesicle</location>
        <location evidence="12">Phagosome membrane</location>
        <topology evidence="12">Single-pass type IV membrane protein</topology>
    </subcellularLocation>
    <subcellularLocation>
        <location evidence="9">Cytoplasmic vesicle</location>
        <location evidence="9">Secretory vesicle membrane</location>
        <topology evidence="9">Single-pass type IV membrane protein</topology>
    </subcellularLocation>
    <subcellularLocation>
        <location evidence="1">Endoplasmic reticulum membrane</location>
        <topology evidence="1">Single-pass type IV membrane protein</topology>
    </subcellularLocation>
    <subcellularLocation>
        <location evidence="8">Golgi apparatus</location>
        <location evidence="8">trans-Golgi network membrane</location>
        <topology evidence="8">Single-pass type IV membrane protein</topology>
    </subcellularLocation>
    <subcellularLocation>
        <location evidence="10">Late endosome membrane</location>
        <topology evidence="10">Single-pass type IV membrane protein</topology>
    </subcellularLocation>
    <subcellularLocation>
        <location evidence="11">Lysosome membrane</location>
        <topology evidence="11">Single-pass type IV membrane protein</topology>
    </subcellularLocation>
</comment>
<evidence type="ECO:0000256" key="11">
    <source>
        <dbReference type="ARBA" id="ARBA00037863"/>
    </source>
</evidence>
<evidence type="ECO:0000256" key="5">
    <source>
        <dbReference type="ARBA" id="ARBA00022927"/>
    </source>
</evidence>
<dbReference type="EMBL" id="UYRR01031665">
    <property type="protein sequence ID" value="VDK51791.1"/>
    <property type="molecule type" value="Genomic_DNA"/>
</dbReference>
<keyword evidence="6 16" id="KW-1133">Transmembrane helix</keyword>
<evidence type="ECO:0000256" key="15">
    <source>
        <dbReference type="PROSITE-ProRule" id="PRU00290"/>
    </source>
</evidence>
<dbReference type="Gene3D" id="3.30.450.50">
    <property type="entry name" value="Longin domain"/>
    <property type="match status" value="1"/>
</dbReference>
<dbReference type="PROSITE" id="PS50892">
    <property type="entry name" value="V_SNARE"/>
    <property type="match status" value="1"/>
</dbReference>
<dbReference type="GO" id="GO:0031902">
    <property type="term" value="C:late endosome membrane"/>
    <property type="evidence" value="ECO:0007669"/>
    <property type="project" value="UniProtKB-SubCell"/>
</dbReference>
<dbReference type="GO" id="GO:0006887">
    <property type="term" value="P:exocytosis"/>
    <property type="evidence" value="ECO:0007669"/>
    <property type="project" value="TreeGrafter"/>
</dbReference>
<dbReference type="AlphaFoldDB" id="A0A0M3K1R0"/>
<keyword evidence="7 16" id="KW-0472">Membrane</keyword>
<keyword evidence="4 16" id="KW-0812">Transmembrane</keyword>
<evidence type="ECO:0000256" key="4">
    <source>
        <dbReference type="ARBA" id="ARBA00022692"/>
    </source>
</evidence>
<dbReference type="PANTHER" id="PTHR21136:SF168">
    <property type="entry name" value="VESICLE-ASSOCIATED MEMBRANE PROTEIN 9"/>
    <property type="match status" value="1"/>
</dbReference>
<dbReference type="GO" id="GO:0000149">
    <property type="term" value="F:SNARE binding"/>
    <property type="evidence" value="ECO:0007669"/>
    <property type="project" value="TreeGrafter"/>
</dbReference>
<dbReference type="Pfam" id="PF00957">
    <property type="entry name" value="Synaptobrevin"/>
    <property type="match status" value="1"/>
</dbReference>
<evidence type="ECO:0000256" key="14">
    <source>
        <dbReference type="ARBA" id="ARBA00042194"/>
    </source>
</evidence>
<dbReference type="GO" id="GO:0030658">
    <property type="term" value="C:transport vesicle membrane"/>
    <property type="evidence" value="ECO:0007669"/>
    <property type="project" value="UniProtKB-SubCell"/>
</dbReference>
<dbReference type="GO" id="GO:0005789">
    <property type="term" value="C:endoplasmic reticulum membrane"/>
    <property type="evidence" value="ECO:0007669"/>
    <property type="project" value="UniProtKB-SubCell"/>
</dbReference>
<evidence type="ECO:0000256" key="1">
    <source>
        <dbReference type="ARBA" id="ARBA00004163"/>
    </source>
</evidence>
<feature type="transmembrane region" description="Helical" evidence="16">
    <location>
        <begin position="218"/>
        <end position="238"/>
    </location>
</feature>
<evidence type="ECO:0000256" key="10">
    <source>
        <dbReference type="ARBA" id="ARBA00037845"/>
    </source>
</evidence>
<evidence type="ECO:0000256" key="12">
    <source>
        <dbReference type="ARBA" id="ARBA00037875"/>
    </source>
</evidence>
<evidence type="ECO:0000256" key="13">
    <source>
        <dbReference type="ARBA" id="ARBA00039269"/>
    </source>
</evidence>
<dbReference type="Proteomes" id="UP000267096">
    <property type="component" value="Unassembled WGS sequence"/>
</dbReference>
<feature type="domain" description="V-SNARE coiled-coil homology" evidence="17">
    <location>
        <begin position="154"/>
        <end position="214"/>
    </location>
</feature>
<dbReference type="InterPro" id="IPR042855">
    <property type="entry name" value="V_SNARE_CC"/>
</dbReference>
<evidence type="ECO:0000256" key="2">
    <source>
        <dbReference type="ARBA" id="ARBA00008025"/>
    </source>
</evidence>
<keyword evidence="3" id="KW-0813">Transport</keyword>
<dbReference type="GO" id="GO:0030670">
    <property type="term" value="C:phagocytic vesicle membrane"/>
    <property type="evidence" value="ECO:0007669"/>
    <property type="project" value="UniProtKB-SubCell"/>
</dbReference>
<dbReference type="PANTHER" id="PTHR21136">
    <property type="entry name" value="SNARE PROTEINS"/>
    <property type="match status" value="1"/>
</dbReference>
<dbReference type="GO" id="GO:0006906">
    <property type="term" value="P:vesicle fusion"/>
    <property type="evidence" value="ECO:0007669"/>
    <property type="project" value="TreeGrafter"/>
</dbReference>
<sequence>MSRVLLSLLCRPTSSGSLIILGEYLAKSENATSSSSQSEEISAPSVAEIRQLILQRARLYFTNKDSLNLERLVCHYSVVAEQPFTLVYVCIAEPGLAHAKAALFLDKLQNAVSNDVTLLTCLSDSQDYQFQTRIAPKFAELTMEQNKQGGQSARMSQLQQQVADVKTVMNSNVQRILERGDRLENLEGRTEALTQSSESFKVTARRVQRHMCMQNAKWTILIAIGTAVVVIIIVMMILNSVGVFDKH</sequence>
<dbReference type="OrthoDB" id="190375at2759"/>
<dbReference type="GO" id="GO:0005484">
    <property type="term" value="F:SNAP receptor activity"/>
    <property type="evidence" value="ECO:0007669"/>
    <property type="project" value="TreeGrafter"/>
</dbReference>
<proteinExistence type="inferred from homology"/>
<evidence type="ECO:0000256" key="7">
    <source>
        <dbReference type="ARBA" id="ARBA00023136"/>
    </source>
</evidence>
<evidence type="ECO:0000256" key="9">
    <source>
        <dbReference type="ARBA" id="ARBA00037803"/>
    </source>
</evidence>
<comment type="similarity">
    <text evidence="2">Belongs to the synaptobrevin family.</text>
</comment>
<keyword evidence="19" id="KW-1185">Reference proteome</keyword>
<dbReference type="InterPro" id="IPR001388">
    <property type="entry name" value="Synaptobrevin-like"/>
</dbReference>
<reference evidence="18 19" key="2">
    <citation type="submission" date="2018-11" db="EMBL/GenBank/DDBJ databases">
        <authorList>
            <consortium name="Pathogen Informatics"/>
        </authorList>
    </citation>
    <scope>NUCLEOTIDE SEQUENCE [LARGE SCALE GENOMIC DNA]</scope>
</reference>
<dbReference type="InterPro" id="IPR051097">
    <property type="entry name" value="Synaptobrevin-like_transport"/>
</dbReference>
<evidence type="ECO:0000259" key="17">
    <source>
        <dbReference type="PROSITE" id="PS50892"/>
    </source>
</evidence>
<dbReference type="PRINTS" id="PR00219">
    <property type="entry name" value="SYNAPTOBREVN"/>
</dbReference>
<dbReference type="GO" id="GO:0015031">
    <property type="term" value="P:protein transport"/>
    <property type="evidence" value="ECO:0007669"/>
    <property type="project" value="UniProtKB-KW"/>
</dbReference>
<dbReference type="WBParaSite" id="ASIM_0001481401-mRNA-1">
    <property type="protein sequence ID" value="ASIM_0001481401-mRNA-1"/>
    <property type="gene ID" value="ASIM_0001481401"/>
</dbReference>
<evidence type="ECO:0000313" key="20">
    <source>
        <dbReference type="WBParaSite" id="ASIM_0001481401-mRNA-1"/>
    </source>
</evidence>
<dbReference type="CDD" id="cd15843">
    <property type="entry name" value="R-SNARE"/>
    <property type="match status" value="1"/>
</dbReference>
<evidence type="ECO:0000313" key="18">
    <source>
        <dbReference type="EMBL" id="VDK51791.1"/>
    </source>
</evidence>
<dbReference type="Gene3D" id="1.20.5.110">
    <property type="match status" value="1"/>
</dbReference>
<accession>A0A0M3K1R0</accession>
<dbReference type="FunFam" id="1.20.5.110:FF:000004">
    <property type="entry name" value="Vesicle-associated membrane protein 7"/>
    <property type="match status" value="1"/>
</dbReference>
<gene>
    <name evidence="18" type="ORF">ASIM_LOCUS14224</name>
</gene>
<evidence type="ECO:0000256" key="3">
    <source>
        <dbReference type="ARBA" id="ARBA00022448"/>
    </source>
</evidence>
<evidence type="ECO:0000256" key="16">
    <source>
        <dbReference type="SAM" id="Phobius"/>
    </source>
</evidence>
<dbReference type="GO" id="GO:0005794">
    <property type="term" value="C:Golgi apparatus"/>
    <property type="evidence" value="ECO:0007669"/>
    <property type="project" value="UniProtKB-SubCell"/>
</dbReference>
<reference evidence="20" key="1">
    <citation type="submission" date="2017-02" db="UniProtKB">
        <authorList>
            <consortium name="WormBaseParasite"/>
        </authorList>
    </citation>
    <scope>IDENTIFICATION</scope>
</reference>
<evidence type="ECO:0000256" key="8">
    <source>
        <dbReference type="ARBA" id="ARBA00037801"/>
    </source>
</evidence>
<organism evidence="20">
    <name type="scientific">Anisakis simplex</name>
    <name type="common">Herring worm</name>
    <dbReference type="NCBI Taxonomy" id="6269"/>
    <lineage>
        <taxon>Eukaryota</taxon>
        <taxon>Metazoa</taxon>
        <taxon>Ecdysozoa</taxon>
        <taxon>Nematoda</taxon>
        <taxon>Chromadorea</taxon>
        <taxon>Rhabditida</taxon>
        <taxon>Spirurina</taxon>
        <taxon>Ascaridomorpha</taxon>
        <taxon>Ascaridoidea</taxon>
        <taxon>Anisakidae</taxon>
        <taxon>Anisakis</taxon>
        <taxon>Anisakis simplex complex</taxon>
    </lineage>
</organism>
<evidence type="ECO:0000256" key="6">
    <source>
        <dbReference type="ARBA" id="ARBA00022989"/>
    </source>
</evidence>
<keyword evidence="15" id="KW-0175">Coiled coil</keyword>
<keyword evidence="5" id="KW-0653">Protein transport</keyword>
<dbReference type="GO" id="GO:0031201">
    <property type="term" value="C:SNARE complex"/>
    <property type="evidence" value="ECO:0007669"/>
    <property type="project" value="TreeGrafter"/>
</dbReference>
<dbReference type="GO" id="GO:0005765">
    <property type="term" value="C:lysosomal membrane"/>
    <property type="evidence" value="ECO:0007669"/>
    <property type="project" value="UniProtKB-SubCell"/>
</dbReference>
<evidence type="ECO:0000313" key="19">
    <source>
        <dbReference type="Proteomes" id="UP000267096"/>
    </source>
</evidence>
<name>A0A0M3K1R0_ANISI</name>